<dbReference type="EMBL" id="BLLI01000006">
    <property type="protein sequence ID" value="GFH41840.1"/>
    <property type="molecule type" value="Genomic_DNA"/>
</dbReference>
<dbReference type="Pfam" id="PF08352">
    <property type="entry name" value="oligo_HPY"/>
    <property type="match status" value="1"/>
</dbReference>
<evidence type="ECO:0000256" key="2">
    <source>
        <dbReference type="ARBA" id="ARBA00005417"/>
    </source>
</evidence>
<keyword evidence="3" id="KW-0813">Transport</keyword>
<dbReference type="GO" id="GO:0015833">
    <property type="term" value="P:peptide transport"/>
    <property type="evidence" value="ECO:0007669"/>
    <property type="project" value="UniProtKB-KW"/>
</dbReference>
<dbReference type="InterPro" id="IPR003439">
    <property type="entry name" value="ABC_transporter-like_ATP-bd"/>
</dbReference>
<evidence type="ECO:0000256" key="4">
    <source>
        <dbReference type="ARBA" id="ARBA00022741"/>
    </source>
</evidence>
<accession>A0A6A0B8U1</accession>
<keyword evidence="7" id="KW-0653">Protein transport</keyword>
<sequence length="307" mass="34391">MAEKLLEIKDLSISFGEGKHKNIAVKNANFDIYKGETFALVGESGSGKTTIGRAVMGLNNIESGDIIFDGKKINTKLSSAEKVSLIKDIQMIFQDPAASLNERATVDYVISEGLHNFHLYKDEADRKAKVETMLKEVGLLPEHLSRYPHEFSGGQRQRIGIARALVMAPRLVIADEPISALDVSIRAQVLNLLQRLQEEKGLTYLFIAHDLSVVHFISDRIAVIYHGDIVEMAETEELFNNPIHPYTKSLLSAIPIPDPVLERAKELIVYDDSIHDYTTDKPSFQEIKSGHFVWANDAEAKNYQEML</sequence>
<comment type="caution">
    <text evidence="9">The sequence shown here is derived from an EMBL/GenBank/DDBJ whole genome shotgun (WGS) entry which is preliminary data.</text>
</comment>
<dbReference type="PROSITE" id="PS00211">
    <property type="entry name" value="ABC_TRANSPORTER_1"/>
    <property type="match status" value="1"/>
</dbReference>
<evidence type="ECO:0000313" key="10">
    <source>
        <dbReference type="Proteomes" id="UP000480303"/>
    </source>
</evidence>
<keyword evidence="10" id="KW-1185">Reference proteome</keyword>
<dbReference type="AlphaFoldDB" id="A0A6A0B8U1"/>
<keyword evidence="6" id="KW-0571">Peptide transport</keyword>
<dbReference type="InterPro" id="IPR003593">
    <property type="entry name" value="AAA+_ATPase"/>
</dbReference>
<comment type="similarity">
    <text evidence="2">Belongs to the ABC transporter superfamily.</text>
</comment>
<dbReference type="FunFam" id="3.40.50.300:FF:000016">
    <property type="entry name" value="Oligopeptide ABC transporter ATP-binding component"/>
    <property type="match status" value="1"/>
</dbReference>
<dbReference type="GO" id="GO:0016887">
    <property type="term" value="F:ATP hydrolysis activity"/>
    <property type="evidence" value="ECO:0007669"/>
    <property type="project" value="InterPro"/>
</dbReference>
<dbReference type="PANTHER" id="PTHR43776">
    <property type="entry name" value="TRANSPORT ATP-BINDING PROTEIN"/>
    <property type="match status" value="1"/>
</dbReference>
<dbReference type="PROSITE" id="PS50893">
    <property type="entry name" value="ABC_TRANSPORTER_2"/>
    <property type="match status" value="1"/>
</dbReference>
<dbReference type="SMART" id="SM00382">
    <property type="entry name" value="AAA"/>
    <property type="match status" value="1"/>
</dbReference>
<protein>
    <submittedName>
        <fullName evidence="9">Oligopeptide transport ATP-binding protein OppF</fullName>
    </submittedName>
</protein>
<feature type="domain" description="ABC transporter" evidence="8">
    <location>
        <begin position="6"/>
        <end position="251"/>
    </location>
</feature>
<dbReference type="Pfam" id="PF00005">
    <property type="entry name" value="ABC_tran"/>
    <property type="match status" value="1"/>
</dbReference>
<keyword evidence="5 9" id="KW-0067">ATP-binding</keyword>
<dbReference type="InterPro" id="IPR050319">
    <property type="entry name" value="ABC_transp_ATP-bind"/>
</dbReference>
<gene>
    <name evidence="9" type="primary">oppF</name>
    <name evidence="9" type="ORF">Hs30E_03910</name>
</gene>
<evidence type="ECO:0000256" key="6">
    <source>
        <dbReference type="ARBA" id="ARBA00022856"/>
    </source>
</evidence>
<dbReference type="GO" id="GO:0015031">
    <property type="term" value="P:protein transport"/>
    <property type="evidence" value="ECO:0007669"/>
    <property type="project" value="UniProtKB-KW"/>
</dbReference>
<dbReference type="GO" id="GO:0005524">
    <property type="term" value="F:ATP binding"/>
    <property type="evidence" value="ECO:0007669"/>
    <property type="project" value="UniProtKB-KW"/>
</dbReference>
<dbReference type="CDD" id="cd03257">
    <property type="entry name" value="ABC_NikE_OppD_transporters"/>
    <property type="match status" value="1"/>
</dbReference>
<evidence type="ECO:0000256" key="1">
    <source>
        <dbReference type="ARBA" id="ARBA00004202"/>
    </source>
</evidence>
<evidence type="ECO:0000313" key="9">
    <source>
        <dbReference type="EMBL" id="GFH41840.1"/>
    </source>
</evidence>
<dbReference type="PANTHER" id="PTHR43776:SF7">
    <property type="entry name" value="D,D-DIPEPTIDE TRANSPORT ATP-BINDING PROTEIN DDPF-RELATED"/>
    <property type="match status" value="1"/>
</dbReference>
<reference evidence="9 10" key="1">
    <citation type="submission" date="2020-02" db="EMBL/GenBank/DDBJ databases">
        <title>Draft genome sequence of Lactococcus sp. Hs30E4-3.</title>
        <authorList>
            <person name="Noda S."/>
            <person name="Yuki M."/>
            <person name="Ohkuma M."/>
        </authorList>
    </citation>
    <scope>NUCLEOTIDE SEQUENCE [LARGE SCALE GENOMIC DNA]</scope>
    <source>
        <strain evidence="9 10">Hs30E4-3</strain>
    </source>
</reference>
<evidence type="ECO:0000256" key="7">
    <source>
        <dbReference type="ARBA" id="ARBA00022927"/>
    </source>
</evidence>
<comment type="subcellular location">
    <subcellularLocation>
        <location evidence="1">Cell membrane</location>
        <topology evidence="1">Peripheral membrane protein</topology>
    </subcellularLocation>
</comment>
<dbReference type="SUPFAM" id="SSF52540">
    <property type="entry name" value="P-loop containing nucleoside triphosphate hydrolases"/>
    <property type="match status" value="1"/>
</dbReference>
<dbReference type="InterPro" id="IPR017871">
    <property type="entry name" value="ABC_transporter-like_CS"/>
</dbReference>
<dbReference type="RefSeq" id="WP_172207572.1">
    <property type="nucleotide sequence ID" value="NZ_BLLI01000006.1"/>
</dbReference>
<dbReference type="InterPro" id="IPR013563">
    <property type="entry name" value="Oligopep_ABC_C"/>
</dbReference>
<dbReference type="GO" id="GO:0005886">
    <property type="term" value="C:plasma membrane"/>
    <property type="evidence" value="ECO:0007669"/>
    <property type="project" value="UniProtKB-SubCell"/>
</dbReference>
<proteinExistence type="inferred from homology"/>
<keyword evidence="4" id="KW-0547">Nucleotide-binding</keyword>
<dbReference type="Proteomes" id="UP000480303">
    <property type="component" value="Unassembled WGS sequence"/>
</dbReference>
<dbReference type="Gene3D" id="3.40.50.300">
    <property type="entry name" value="P-loop containing nucleotide triphosphate hydrolases"/>
    <property type="match status" value="1"/>
</dbReference>
<evidence type="ECO:0000259" key="8">
    <source>
        <dbReference type="PROSITE" id="PS50893"/>
    </source>
</evidence>
<dbReference type="InterPro" id="IPR027417">
    <property type="entry name" value="P-loop_NTPase"/>
</dbReference>
<name>A0A6A0B8U1_9LACT</name>
<evidence type="ECO:0000256" key="3">
    <source>
        <dbReference type="ARBA" id="ARBA00022448"/>
    </source>
</evidence>
<evidence type="ECO:0000256" key="5">
    <source>
        <dbReference type="ARBA" id="ARBA00022840"/>
    </source>
</evidence>
<organism evidence="9 10">
    <name type="scientific">Pseudolactococcus hodotermopsidis</name>
    <dbReference type="NCBI Taxonomy" id="2709157"/>
    <lineage>
        <taxon>Bacteria</taxon>
        <taxon>Bacillati</taxon>
        <taxon>Bacillota</taxon>
        <taxon>Bacilli</taxon>
        <taxon>Lactobacillales</taxon>
        <taxon>Streptococcaceae</taxon>
        <taxon>Pseudolactococcus</taxon>
    </lineage>
</organism>
<dbReference type="GO" id="GO:0055085">
    <property type="term" value="P:transmembrane transport"/>
    <property type="evidence" value="ECO:0007669"/>
    <property type="project" value="UniProtKB-ARBA"/>
</dbReference>